<dbReference type="Gene3D" id="3.40.50.970">
    <property type="match status" value="1"/>
</dbReference>
<dbReference type="GO" id="GO:0006979">
    <property type="term" value="P:response to oxidative stress"/>
    <property type="evidence" value="ECO:0007669"/>
    <property type="project" value="TreeGrafter"/>
</dbReference>
<gene>
    <name evidence="3" type="ORF">S01H4_49539</name>
</gene>
<name>X1BZ34_9ZZZZ</name>
<evidence type="ECO:0000256" key="1">
    <source>
        <dbReference type="ARBA" id="ARBA00023002"/>
    </source>
</evidence>
<dbReference type="PANTHER" id="PTHR32154:SF0">
    <property type="entry name" value="PYRUVATE-FLAVODOXIN OXIDOREDUCTASE-RELATED"/>
    <property type="match status" value="1"/>
</dbReference>
<dbReference type="InterPro" id="IPR029061">
    <property type="entry name" value="THDP-binding"/>
</dbReference>
<feature type="domain" description="Pyruvate flavodoxin/ferredoxin oxidoreductase pyrimidine binding" evidence="2">
    <location>
        <begin position="14"/>
        <end position="234"/>
    </location>
</feature>
<accession>X1BZ34</accession>
<comment type="caution">
    <text evidence="3">The sequence shown here is derived from an EMBL/GenBank/DDBJ whole genome shotgun (WGS) entry which is preliminary data.</text>
</comment>
<keyword evidence="1" id="KW-0560">Oxidoreductase</keyword>
<dbReference type="CDD" id="cd07034">
    <property type="entry name" value="TPP_PYR_PFOR_IOR-alpha_like"/>
    <property type="match status" value="1"/>
</dbReference>
<dbReference type="InterPro" id="IPR050722">
    <property type="entry name" value="Pyruvate:ferred/Flavod_OxRd"/>
</dbReference>
<dbReference type="InterPro" id="IPR002880">
    <property type="entry name" value="Pyrv_Fd/Flavodoxin_OxRdtase_N"/>
</dbReference>
<dbReference type="EMBL" id="BART01028029">
    <property type="protein sequence ID" value="GAH00262.1"/>
    <property type="molecule type" value="Genomic_DNA"/>
</dbReference>
<dbReference type="SUPFAM" id="SSF52518">
    <property type="entry name" value="Thiamin diphosphate-binding fold (THDP-binding)"/>
    <property type="match status" value="1"/>
</dbReference>
<dbReference type="PANTHER" id="PTHR32154">
    <property type="entry name" value="PYRUVATE-FLAVODOXIN OXIDOREDUCTASE-RELATED"/>
    <property type="match status" value="1"/>
</dbReference>
<evidence type="ECO:0000313" key="3">
    <source>
        <dbReference type="EMBL" id="GAH00262.1"/>
    </source>
</evidence>
<dbReference type="Pfam" id="PF01855">
    <property type="entry name" value="POR_N"/>
    <property type="match status" value="1"/>
</dbReference>
<proteinExistence type="predicted"/>
<reference evidence="3" key="1">
    <citation type="journal article" date="2014" name="Front. Microbiol.">
        <title>High frequency of phylogenetically diverse reductive dehalogenase-homologous genes in deep subseafloor sedimentary metagenomes.</title>
        <authorList>
            <person name="Kawai M."/>
            <person name="Futagami T."/>
            <person name="Toyoda A."/>
            <person name="Takaki Y."/>
            <person name="Nishi S."/>
            <person name="Hori S."/>
            <person name="Arai W."/>
            <person name="Tsubouchi T."/>
            <person name="Morono Y."/>
            <person name="Uchiyama I."/>
            <person name="Ito T."/>
            <person name="Fujiyama A."/>
            <person name="Inagaki F."/>
            <person name="Takami H."/>
        </authorList>
    </citation>
    <scope>NUCLEOTIDE SEQUENCE</scope>
    <source>
        <strain evidence="3">Expedition CK06-06</strain>
    </source>
</reference>
<protein>
    <recommendedName>
        <fullName evidence="2">Pyruvate flavodoxin/ferredoxin oxidoreductase pyrimidine binding domain-containing protein</fullName>
    </recommendedName>
</protein>
<dbReference type="AlphaFoldDB" id="X1BZ34"/>
<dbReference type="GO" id="GO:0016491">
    <property type="term" value="F:oxidoreductase activity"/>
    <property type="evidence" value="ECO:0007669"/>
    <property type="project" value="UniProtKB-KW"/>
</dbReference>
<organism evidence="3">
    <name type="scientific">marine sediment metagenome</name>
    <dbReference type="NCBI Taxonomy" id="412755"/>
    <lineage>
        <taxon>unclassified sequences</taxon>
        <taxon>metagenomes</taxon>
        <taxon>ecological metagenomes</taxon>
    </lineage>
</organism>
<sequence>MEKVISGNYAAAYGAKLARPKFIAFYPITPQTTIVEKLADFSSSGELEAKFIPVESEHSAMAACIGAANTGVRTFTATSSQGLALMHELLFWAAGARLPIVMSNVHRALAPPTNLGADQTDSFAQRDTGWIQLECESAQEVLDSTLQAYRIAEEVMLPCMVCHDAFYLSHTYEPVDIPEAELVDSYLPPYVPPFKLDSENRLTFYASSTRCPATQYEFRYHAQQAMERVPAVLRNA</sequence>
<feature type="non-terminal residue" evidence="3">
    <location>
        <position position="236"/>
    </location>
</feature>
<evidence type="ECO:0000259" key="2">
    <source>
        <dbReference type="Pfam" id="PF01855"/>
    </source>
</evidence>
<dbReference type="FunFam" id="3.40.50.970:FF:000012">
    <property type="entry name" value="Pyruvate:ferredoxin (Flavodoxin) oxidoreductase"/>
    <property type="match status" value="1"/>
</dbReference>